<name>A0A3P7WJ53_HELPZ</name>
<dbReference type="AlphaFoldDB" id="A0A3P7WJ53"/>
<evidence type="ECO:0000313" key="3">
    <source>
        <dbReference type="WBParaSite" id="HPBE_0000429801-mRNA-1"/>
    </source>
</evidence>
<dbReference type="WBParaSite" id="HPBE_0000429801-mRNA-1">
    <property type="protein sequence ID" value="HPBE_0000429801-mRNA-1"/>
    <property type="gene ID" value="HPBE_0000429801"/>
</dbReference>
<dbReference type="EMBL" id="UZAH01025295">
    <property type="protein sequence ID" value="VDO60776.1"/>
    <property type="molecule type" value="Genomic_DNA"/>
</dbReference>
<organism evidence="1">
    <name type="scientific">Heligmosomoides polygyrus</name>
    <name type="common">Parasitic roundworm</name>
    <dbReference type="NCBI Taxonomy" id="6339"/>
    <lineage>
        <taxon>Eukaryota</taxon>
        <taxon>Metazoa</taxon>
        <taxon>Ecdysozoa</taxon>
        <taxon>Nematoda</taxon>
        <taxon>Chromadorea</taxon>
        <taxon>Rhabditida</taxon>
        <taxon>Rhabditina</taxon>
        <taxon>Rhabditomorpha</taxon>
        <taxon>Strongyloidea</taxon>
        <taxon>Heligmosomidae</taxon>
        <taxon>Heligmosomoides</taxon>
    </lineage>
</organism>
<gene>
    <name evidence="1" type="ORF">HPBE_LOCUS4299</name>
</gene>
<reference evidence="3" key="2">
    <citation type="submission" date="2019-09" db="UniProtKB">
        <authorList>
            <consortium name="WormBaseParasite"/>
        </authorList>
    </citation>
    <scope>IDENTIFICATION</scope>
</reference>
<keyword evidence="2" id="KW-1185">Reference proteome</keyword>
<dbReference type="OrthoDB" id="5877083at2759"/>
<proteinExistence type="predicted"/>
<protein>
    <submittedName>
        <fullName evidence="3">PDEase domain-containing protein</fullName>
    </submittedName>
</protein>
<evidence type="ECO:0000313" key="1">
    <source>
        <dbReference type="EMBL" id="VDO60776.1"/>
    </source>
</evidence>
<sequence>MIGDGRIMEYWDEVLSRDFVTEYYAEITVQFKLKSYRARPDEQFCEKEKHPASHAASDYENIQQMNDYSDTMSSCTSEMSIAMSTESTLTLTEKETTPTPVNGTLTRTPVLRRRRSTAQATLRRNYRIVFGAGAEGETGTEHRGELHAISQDMRKPSSQHFSVPESSAAEGLQATEDIFGWV</sequence>
<accession>A0A3P7WJ53</accession>
<evidence type="ECO:0000313" key="2">
    <source>
        <dbReference type="Proteomes" id="UP000050761"/>
    </source>
</evidence>
<dbReference type="Proteomes" id="UP000050761">
    <property type="component" value="Unassembled WGS sequence"/>
</dbReference>
<reference evidence="1 2" key="1">
    <citation type="submission" date="2018-11" db="EMBL/GenBank/DDBJ databases">
        <authorList>
            <consortium name="Pathogen Informatics"/>
        </authorList>
    </citation>
    <scope>NUCLEOTIDE SEQUENCE [LARGE SCALE GENOMIC DNA]</scope>
</reference>